<keyword evidence="3" id="KW-1185">Reference proteome</keyword>
<proteinExistence type="predicted"/>
<dbReference type="SUPFAM" id="SSF53474">
    <property type="entry name" value="alpha/beta-Hydrolases"/>
    <property type="match status" value="1"/>
</dbReference>
<dbReference type="PANTHER" id="PTHR13136">
    <property type="entry name" value="TESTIS DEVELOPMENT PROTEIN PRTD"/>
    <property type="match status" value="1"/>
</dbReference>
<dbReference type="EMBL" id="JAPDFL010000001">
    <property type="protein sequence ID" value="MCW1933106.1"/>
    <property type="molecule type" value="Genomic_DNA"/>
</dbReference>
<dbReference type="InterPro" id="IPR026555">
    <property type="entry name" value="NSL3/Tex30"/>
</dbReference>
<organism evidence="2 3">
    <name type="scientific">Pararhodobacter zhoushanensis</name>
    <dbReference type="NCBI Taxonomy" id="2479545"/>
    <lineage>
        <taxon>Bacteria</taxon>
        <taxon>Pseudomonadati</taxon>
        <taxon>Pseudomonadota</taxon>
        <taxon>Alphaproteobacteria</taxon>
        <taxon>Rhodobacterales</taxon>
        <taxon>Paracoccaceae</taxon>
        <taxon>Pararhodobacter</taxon>
    </lineage>
</organism>
<protein>
    <recommendedName>
        <fullName evidence="1">KANL3/Tex30 alpha/beta hydrolase-like domain-containing protein</fullName>
    </recommendedName>
</protein>
<reference evidence="2 3" key="1">
    <citation type="submission" date="2022-10" db="EMBL/GenBank/DDBJ databases">
        <title>Pararhodobacter sp. nov., isolated from marine algae.</title>
        <authorList>
            <person name="Choi B.J."/>
            <person name="Kim J.M."/>
            <person name="Lee J.K."/>
            <person name="Choi D.G."/>
            <person name="Jeon C.O."/>
        </authorList>
    </citation>
    <scope>NUCLEOTIDE SEQUENCE [LARGE SCALE GENOMIC DNA]</scope>
    <source>
        <strain evidence="2 3">ZQ420</strain>
    </source>
</reference>
<comment type="caution">
    <text evidence="2">The sequence shown here is derived from an EMBL/GenBank/DDBJ whole genome shotgun (WGS) entry which is preliminary data.</text>
</comment>
<evidence type="ECO:0000313" key="3">
    <source>
        <dbReference type="Proteomes" id="UP001208938"/>
    </source>
</evidence>
<dbReference type="Gene3D" id="3.40.50.1820">
    <property type="entry name" value="alpha/beta hydrolase"/>
    <property type="match status" value="1"/>
</dbReference>
<evidence type="ECO:0000259" key="1">
    <source>
        <dbReference type="Pfam" id="PF20408"/>
    </source>
</evidence>
<gene>
    <name evidence="2" type="ORF">OKW52_12785</name>
</gene>
<dbReference type="InterPro" id="IPR046879">
    <property type="entry name" value="KANL3/Tex30_Abhydrolase"/>
</dbReference>
<feature type="domain" description="KANL3/Tex30 alpha/beta hydrolase-like" evidence="1">
    <location>
        <begin position="42"/>
        <end position="163"/>
    </location>
</feature>
<evidence type="ECO:0000313" key="2">
    <source>
        <dbReference type="EMBL" id="MCW1933106.1"/>
    </source>
</evidence>
<sequence length="183" mass="20006">MSEAALFYSMMGDSFPADQYIEDAFVALRPVELVPFADLVARRVTPGRWITLPQRIAALKAEILSHPGRRAVVVGRSSGGVAATQLAADVPGLISGIIVLGYPFKNPNRPDEPHRYQHLATLETPTLIVQGQQDVYGTPTRLSQVTLSAAIRYEEIATNHEFTRPAPDWQAIGRLIDGFLASL</sequence>
<accession>A0ABT3H007</accession>
<dbReference type="Proteomes" id="UP001208938">
    <property type="component" value="Unassembled WGS sequence"/>
</dbReference>
<dbReference type="PANTHER" id="PTHR13136:SF11">
    <property type="entry name" value="TESTIS-EXPRESSED PROTEIN 30"/>
    <property type="match status" value="1"/>
</dbReference>
<dbReference type="Pfam" id="PF20408">
    <property type="entry name" value="Abhydrolase_11"/>
    <property type="match status" value="1"/>
</dbReference>
<dbReference type="RefSeq" id="WP_264506054.1">
    <property type="nucleotide sequence ID" value="NZ_JAPDFL010000001.1"/>
</dbReference>
<name>A0ABT3H007_9RHOB</name>
<dbReference type="InterPro" id="IPR029058">
    <property type="entry name" value="AB_hydrolase_fold"/>
</dbReference>